<sequence>MSRFQDKLEANTYREWKEHYIEYAALKLAVNGMREDVAGFDLEAQLDKVVELQFLVGAAGSTVQSFEKLFIKEYSKVETFYVASIREFKLQLDTLLKQHHNNMTEATRQAMIAACMELYRLLNMLVNFAMLNYTGLTKILKSHEKKVRSQESIRYVFAEKIETCAFAQATEARAEVLRLEDWFTRTFHSGNRPVAISELMSRRVEIVDWAQAYMGVKFGCLLMLGLWVIWDAGIIPSIATNDNHLRLLLTKGFPLFRGMGCVILFNWLMGVSLYVWRSARINYKYIMDLDPHKTKDYDQVFHDAAHVSIVYLVCMLVYYKVCNDEFPESKVVHRGYVLLVLFLYMIYFYLIRDWKLKIGLVKVVAEIFGAPWFPVTFLHTFIGNYMLSMQRMNQDIAWSVCFFVTGEFLETDDLQMLHAGGTDMKGYLHNHTMQGIVPSKCYKNFYYAKVVVPLLCALPLWYRFLQSLRRIYDMKQWWPGVGNVIKFGLTMIVVLFGLFHPFHNPVRPIESISPLQQVWIAGFIIASFLLWFWDVTMDWGLMRPEHKFLAERHMYPRRTVYYIAIVADFFLCYAWVLTLIPPSAEQALNHSFFVYIHPFSMVLEPIRRTIWSFFTVENEHLRNTMGFRKEQFVPLFFERGVGAPPPDDTSETAQRLKRRTKLLISGVIAFVLFLALAAMTIVEETTIPTN</sequence>
<dbReference type="RefSeq" id="XP_012209955.1">
    <property type="nucleotide sequence ID" value="XM_012354565.1"/>
</dbReference>
<dbReference type="GO" id="GO:0005886">
    <property type="term" value="C:plasma membrane"/>
    <property type="evidence" value="ECO:0007669"/>
    <property type="project" value="TreeGrafter"/>
</dbReference>
<dbReference type="PROSITE" id="PS51380">
    <property type="entry name" value="EXS"/>
    <property type="match status" value="1"/>
</dbReference>
<dbReference type="CDD" id="cd14447">
    <property type="entry name" value="SPX"/>
    <property type="match status" value="1"/>
</dbReference>
<evidence type="ECO:0000256" key="4">
    <source>
        <dbReference type="ARBA" id="ARBA00022989"/>
    </source>
</evidence>
<dbReference type="VEuPathDB" id="FungiDB:SPRG_15396"/>
<feature type="transmembrane region" description="Helical" evidence="6">
    <location>
        <begin position="477"/>
        <end position="499"/>
    </location>
</feature>
<evidence type="ECO:0000259" key="8">
    <source>
        <dbReference type="PROSITE" id="PS51382"/>
    </source>
</evidence>
<proteinExistence type="inferred from homology"/>
<evidence type="ECO:0000313" key="10">
    <source>
        <dbReference type="Proteomes" id="UP000030745"/>
    </source>
</evidence>
<evidence type="ECO:0000256" key="5">
    <source>
        <dbReference type="ARBA" id="ARBA00023136"/>
    </source>
</evidence>
<keyword evidence="3 6" id="KW-0812">Transmembrane</keyword>
<keyword evidence="4 6" id="KW-1133">Transmembrane helix</keyword>
<evidence type="ECO:0000256" key="6">
    <source>
        <dbReference type="SAM" id="Phobius"/>
    </source>
</evidence>
<feature type="transmembrane region" description="Helical" evidence="6">
    <location>
        <begin position="300"/>
        <end position="319"/>
    </location>
</feature>
<protein>
    <recommendedName>
        <fullName evidence="11">SPX domain-containing protein</fullName>
    </recommendedName>
</protein>
<dbReference type="PANTHER" id="PTHR10783:SF103">
    <property type="entry name" value="SOLUTE CARRIER FAMILY 53 MEMBER 1"/>
    <property type="match status" value="1"/>
</dbReference>
<feature type="domain" description="SPX" evidence="8">
    <location>
        <begin position="2"/>
        <end position="157"/>
    </location>
</feature>
<accession>A0A067BRA7</accession>
<feature type="transmembrane region" description="Helical" evidence="6">
    <location>
        <begin position="212"/>
        <end position="235"/>
    </location>
</feature>
<dbReference type="GO" id="GO:0006817">
    <property type="term" value="P:phosphate ion transport"/>
    <property type="evidence" value="ECO:0007669"/>
    <property type="project" value="TreeGrafter"/>
</dbReference>
<dbReference type="OMA" id="ETSHFYT"/>
<dbReference type="EMBL" id="KK583356">
    <property type="protein sequence ID" value="KDO19335.1"/>
    <property type="molecule type" value="Genomic_DNA"/>
</dbReference>
<evidence type="ECO:0000256" key="2">
    <source>
        <dbReference type="ARBA" id="ARBA00009665"/>
    </source>
</evidence>
<feature type="transmembrane region" description="Helical" evidence="6">
    <location>
        <begin position="255"/>
        <end position="279"/>
    </location>
</feature>
<keyword evidence="10" id="KW-1185">Reference proteome</keyword>
<keyword evidence="5 6" id="KW-0472">Membrane</keyword>
<evidence type="ECO:0000259" key="7">
    <source>
        <dbReference type="PROSITE" id="PS51380"/>
    </source>
</evidence>
<feature type="transmembrane region" description="Helical" evidence="6">
    <location>
        <begin position="331"/>
        <end position="351"/>
    </location>
</feature>
<feature type="transmembrane region" description="Helical" evidence="6">
    <location>
        <begin position="363"/>
        <end position="382"/>
    </location>
</feature>
<dbReference type="Proteomes" id="UP000030745">
    <property type="component" value="Unassembled WGS sequence"/>
</dbReference>
<gene>
    <name evidence="9" type="ORF">SPRG_15396</name>
</gene>
<evidence type="ECO:0000256" key="3">
    <source>
        <dbReference type="ARBA" id="ARBA00022692"/>
    </source>
</evidence>
<feature type="transmembrane region" description="Helical" evidence="6">
    <location>
        <begin position="519"/>
        <end position="539"/>
    </location>
</feature>
<dbReference type="GO" id="GO:0016036">
    <property type="term" value="P:cellular response to phosphate starvation"/>
    <property type="evidence" value="ECO:0007669"/>
    <property type="project" value="TreeGrafter"/>
</dbReference>
<evidence type="ECO:0000313" key="9">
    <source>
        <dbReference type="EMBL" id="KDO19335.1"/>
    </source>
</evidence>
<feature type="transmembrane region" description="Helical" evidence="6">
    <location>
        <begin position="560"/>
        <end position="581"/>
    </location>
</feature>
<feature type="domain" description="EXS" evidence="7">
    <location>
        <begin position="443"/>
        <end position="647"/>
    </location>
</feature>
<dbReference type="OrthoDB" id="59171at2759"/>
<comment type="similarity">
    <text evidence="2">Belongs to the SYG1 (TC 2.A.94) family.</text>
</comment>
<dbReference type="PANTHER" id="PTHR10783">
    <property type="entry name" value="XENOTROPIC AND POLYTROPIC RETROVIRUS RECEPTOR 1-RELATED"/>
    <property type="match status" value="1"/>
</dbReference>
<dbReference type="AlphaFoldDB" id="A0A067BRA7"/>
<feature type="transmembrane region" description="Helical" evidence="6">
    <location>
        <begin position="662"/>
        <end position="682"/>
    </location>
</feature>
<dbReference type="Pfam" id="PF03105">
    <property type="entry name" value="SPX"/>
    <property type="match status" value="1"/>
</dbReference>
<feature type="transmembrane region" description="Helical" evidence="6">
    <location>
        <begin position="445"/>
        <end position="465"/>
    </location>
</feature>
<dbReference type="Pfam" id="PF03124">
    <property type="entry name" value="EXS"/>
    <property type="match status" value="1"/>
</dbReference>
<dbReference type="GO" id="GO:0005794">
    <property type="term" value="C:Golgi apparatus"/>
    <property type="evidence" value="ECO:0007669"/>
    <property type="project" value="TreeGrafter"/>
</dbReference>
<name>A0A067BRA7_SAPPC</name>
<organism evidence="9 10">
    <name type="scientific">Saprolegnia parasitica (strain CBS 223.65)</name>
    <dbReference type="NCBI Taxonomy" id="695850"/>
    <lineage>
        <taxon>Eukaryota</taxon>
        <taxon>Sar</taxon>
        <taxon>Stramenopiles</taxon>
        <taxon>Oomycota</taxon>
        <taxon>Saprolegniomycetes</taxon>
        <taxon>Saprolegniales</taxon>
        <taxon>Saprolegniaceae</taxon>
        <taxon>Saprolegnia</taxon>
    </lineage>
</organism>
<dbReference type="PROSITE" id="PS51382">
    <property type="entry name" value="SPX"/>
    <property type="match status" value="1"/>
</dbReference>
<dbReference type="InterPro" id="IPR004342">
    <property type="entry name" value="EXS_C"/>
</dbReference>
<evidence type="ECO:0000256" key="1">
    <source>
        <dbReference type="ARBA" id="ARBA00004141"/>
    </source>
</evidence>
<dbReference type="GO" id="GO:0000822">
    <property type="term" value="F:inositol hexakisphosphate binding"/>
    <property type="evidence" value="ECO:0007669"/>
    <property type="project" value="TreeGrafter"/>
</dbReference>
<dbReference type="KEGG" id="spar:SPRG_15396"/>
<feature type="transmembrane region" description="Helical" evidence="6">
    <location>
        <begin position="587"/>
        <end position="603"/>
    </location>
</feature>
<dbReference type="GeneID" id="24137130"/>
<evidence type="ECO:0008006" key="11">
    <source>
        <dbReference type="Google" id="ProtNLM"/>
    </source>
</evidence>
<reference evidence="9 10" key="1">
    <citation type="journal article" date="2013" name="PLoS Genet.">
        <title>Distinctive expansion of potential virulence genes in the genome of the oomycete fish pathogen Saprolegnia parasitica.</title>
        <authorList>
            <person name="Jiang R.H."/>
            <person name="de Bruijn I."/>
            <person name="Haas B.J."/>
            <person name="Belmonte R."/>
            <person name="Lobach L."/>
            <person name="Christie J."/>
            <person name="van den Ackerveken G."/>
            <person name="Bottin A."/>
            <person name="Bulone V."/>
            <person name="Diaz-Moreno S.M."/>
            <person name="Dumas B."/>
            <person name="Fan L."/>
            <person name="Gaulin E."/>
            <person name="Govers F."/>
            <person name="Grenville-Briggs L.J."/>
            <person name="Horner N.R."/>
            <person name="Levin J.Z."/>
            <person name="Mammella M."/>
            <person name="Meijer H.J."/>
            <person name="Morris P."/>
            <person name="Nusbaum C."/>
            <person name="Oome S."/>
            <person name="Phillips A.J."/>
            <person name="van Rooyen D."/>
            <person name="Rzeszutek E."/>
            <person name="Saraiva M."/>
            <person name="Secombes C.J."/>
            <person name="Seidl M.F."/>
            <person name="Snel B."/>
            <person name="Stassen J.H."/>
            <person name="Sykes S."/>
            <person name="Tripathy S."/>
            <person name="van den Berg H."/>
            <person name="Vega-Arreguin J.C."/>
            <person name="Wawra S."/>
            <person name="Young S.K."/>
            <person name="Zeng Q."/>
            <person name="Dieguez-Uribeondo J."/>
            <person name="Russ C."/>
            <person name="Tyler B.M."/>
            <person name="van West P."/>
        </authorList>
    </citation>
    <scope>NUCLEOTIDE SEQUENCE [LARGE SCALE GENOMIC DNA]</scope>
    <source>
        <strain evidence="9 10">CBS 223.65</strain>
    </source>
</reference>
<dbReference type="InterPro" id="IPR004331">
    <property type="entry name" value="SPX_dom"/>
</dbReference>
<comment type="subcellular location">
    <subcellularLocation>
        <location evidence="1">Membrane</location>
        <topology evidence="1">Multi-pass membrane protein</topology>
    </subcellularLocation>
</comment>